<proteinExistence type="predicted"/>
<dbReference type="EMBL" id="JARK01001363">
    <property type="protein sequence ID" value="EYC18609.1"/>
    <property type="molecule type" value="Genomic_DNA"/>
</dbReference>
<feature type="compositionally biased region" description="Basic and acidic residues" evidence="1">
    <location>
        <begin position="37"/>
        <end position="58"/>
    </location>
</feature>
<gene>
    <name evidence="2" type="primary">Acey_s0027.g1610</name>
    <name evidence="2" type="ORF">Y032_0027g1610</name>
</gene>
<name>A0A016UT69_9BILA</name>
<sequence length="95" mass="10465">MCVHRKKGGANNKKGSKSPATVTPKSQTPKTAPLKGAQEKGKDAQKQEKNDAEAKNDGENILAKPMGNEKIKEEKVKTPLHIKVPPPRIMQVFFY</sequence>
<dbReference type="AlphaFoldDB" id="A0A016UT69"/>
<evidence type="ECO:0000313" key="2">
    <source>
        <dbReference type="EMBL" id="EYC18609.1"/>
    </source>
</evidence>
<accession>A0A016UT69</accession>
<organism evidence="2 3">
    <name type="scientific">Ancylostoma ceylanicum</name>
    <dbReference type="NCBI Taxonomy" id="53326"/>
    <lineage>
        <taxon>Eukaryota</taxon>
        <taxon>Metazoa</taxon>
        <taxon>Ecdysozoa</taxon>
        <taxon>Nematoda</taxon>
        <taxon>Chromadorea</taxon>
        <taxon>Rhabditida</taxon>
        <taxon>Rhabditina</taxon>
        <taxon>Rhabditomorpha</taxon>
        <taxon>Strongyloidea</taxon>
        <taxon>Ancylostomatidae</taxon>
        <taxon>Ancylostomatinae</taxon>
        <taxon>Ancylostoma</taxon>
    </lineage>
</organism>
<evidence type="ECO:0000256" key="1">
    <source>
        <dbReference type="SAM" id="MobiDB-lite"/>
    </source>
</evidence>
<reference evidence="3" key="1">
    <citation type="journal article" date="2015" name="Nat. Genet.">
        <title>The genome and transcriptome of the zoonotic hookworm Ancylostoma ceylanicum identify infection-specific gene families.</title>
        <authorList>
            <person name="Schwarz E.M."/>
            <person name="Hu Y."/>
            <person name="Antoshechkin I."/>
            <person name="Miller M.M."/>
            <person name="Sternberg P.W."/>
            <person name="Aroian R.V."/>
        </authorList>
    </citation>
    <scope>NUCLEOTIDE SEQUENCE</scope>
    <source>
        <strain evidence="3">HY135</strain>
    </source>
</reference>
<comment type="caution">
    <text evidence="2">The sequence shown here is derived from an EMBL/GenBank/DDBJ whole genome shotgun (WGS) entry which is preliminary data.</text>
</comment>
<feature type="compositionally biased region" description="Polar residues" evidence="1">
    <location>
        <begin position="19"/>
        <end position="30"/>
    </location>
</feature>
<keyword evidence="3" id="KW-1185">Reference proteome</keyword>
<evidence type="ECO:0000313" key="3">
    <source>
        <dbReference type="Proteomes" id="UP000024635"/>
    </source>
</evidence>
<dbReference type="Proteomes" id="UP000024635">
    <property type="component" value="Unassembled WGS sequence"/>
</dbReference>
<protein>
    <submittedName>
        <fullName evidence="2">Uncharacterized protein</fullName>
    </submittedName>
</protein>
<feature type="region of interest" description="Disordered" evidence="1">
    <location>
        <begin position="1"/>
        <end position="74"/>
    </location>
</feature>